<keyword evidence="1" id="KW-0560">Oxidoreductase</keyword>
<dbReference type="RefSeq" id="WP_345737945.1">
    <property type="nucleotide sequence ID" value="NZ_BAABIA010000008.1"/>
</dbReference>
<dbReference type="PANTHER" id="PTHR13847:SF289">
    <property type="entry name" value="GLYCINE OXIDASE"/>
    <property type="match status" value="1"/>
</dbReference>
<dbReference type="Pfam" id="PF01266">
    <property type="entry name" value="DAO"/>
    <property type="match status" value="1"/>
</dbReference>
<sequence length="350" mass="38690">MKPRFLIIGQGLAGTALAWRLHQRGRRFLIVDRDVAQTSSKVAAGLVTPITGMRLNLSWRYGTLYPEALAFYQEIETLLHQRFYHEVPIVRLLRDEKAAALWEKRRLQPEVQPYLANPSPGPLVDEIFFANPHGGFQQQHSGWLDTAAFLAASREHFQNLGAWQAGEVVPESLGIEASGVVWQGETFEAAVFCTGWEAALHPWFDWVPFRSARGTVLSLKAETGNEPRIINRGCWLLPRADGSLRAGPTYELDFADSETPAPEALAGLDKKLRALLKQDFTVTSSQTGVRPIIRGHEALIGRHPGRPQIAFMNGLGSKGVLRAPWVARQLAEHLVDGSPVEAGLDLSGNV</sequence>
<dbReference type="Proteomes" id="UP001499852">
    <property type="component" value="Unassembled WGS sequence"/>
</dbReference>
<evidence type="ECO:0000313" key="4">
    <source>
        <dbReference type="Proteomes" id="UP001499852"/>
    </source>
</evidence>
<feature type="domain" description="FAD dependent oxidoreductase" evidence="2">
    <location>
        <begin position="5"/>
        <end position="332"/>
    </location>
</feature>
<gene>
    <name evidence="3" type="ORF">GCM10023213_37660</name>
</gene>
<dbReference type="PANTHER" id="PTHR13847">
    <property type="entry name" value="SARCOSINE DEHYDROGENASE-RELATED"/>
    <property type="match status" value="1"/>
</dbReference>
<dbReference type="InterPro" id="IPR006076">
    <property type="entry name" value="FAD-dep_OxRdtase"/>
</dbReference>
<accession>A0ABP9PFF4</accession>
<dbReference type="Gene3D" id="3.50.50.60">
    <property type="entry name" value="FAD/NAD(P)-binding domain"/>
    <property type="match status" value="1"/>
</dbReference>
<comment type="caution">
    <text evidence="3">The sequence shown here is derived from an EMBL/GenBank/DDBJ whole genome shotgun (WGS) entry which is preliminary data.</text>
</comment>
<reference evidence="4" key="1">
    <citation type="journal article" date="2019" name="Int. J. Syst. Evol. Microbiol.">
        <title>The Global Catalogue of Microorganisms (GCM) 10K type strain sequencing project: providing services to taxonomists for standard genome sequencing and annotation.</title>
        <authorList>
            <consortium name="The Broad Institute Genomics Platform"/>
            <consortium name="The Broad Institute Genome Sequencing Center for Infectious Disease"/>
            <person name="Wu L."/>
            <person name="Ma J."/>
        </authorList>
    </citation>
    <scope>NUCLEOTIDE SEQUENCE [LARGE SCALE GENOMIC DNA]</scope>
    <source>
        <strain evidence="4">JCM 18053</strain>
    </source>
</reference>
<dbReference type="InterPro" id="IPR036188">
    <property type="entry name" value="FAD/NAD-bd_sf"/>
</dbReference>
<dbReference type="EMBL" id="BAABIA010000008">
    <property type="protein sequence ID" value="GAA5145698.1"/>
    <property type="molecule type" value="Genomic_DNA"/>
</dbReference>
<evidence type="ECO:0000259" key="2">
    <source>
        <dbReference type="Pfam" id="PF01266"/>
    </source>
</evidence>
<proteinExistence type="predicted"/>
<name>A0ABP9PFF4_9BACT</name>
<dbReference type="Gene3D" id="3.30.9.10">
    <property type="entry name" value="D-Amino Acid Oxidase, subunit A, domain 2"/>
    <property type="match status" value="1"/>
</dbReference>
<organism evidence="3 4">
    <name type="scientific">Prosthecobacter algae</name>
    <dbReference type="NCBI Taxonomy" id="1144682"/>
    <lineage>
        <taxon>Bacteria</taxon>
        <taxon>Pseudomonadati</taxon>
        <taxon>Verrucomicrobiota</taxon>
        <taxon>Verrucomicrobiia</taxon>
        <taxon>Verrucomicrobiales</taxon>
        <taxon>Verrucomicrobiaceae</taxon>
        <taxon>Prosthecobacter</taxon>
    </lineage>
</organism>
<protein>
    <recommendedName>
        <fullName evidence="2">FAD dependent oxidoreductase domain-containing protein</fullName>
    </recommendedName>
</protein>
<evidence type="ECO:0000256" key="1">
    <source>
        <dbReference type="ARBA" id="ARBA00023002"/>
    </source>
</evidence>
<dbReference type="SUPFAM" id="SSF51905">
    <property type="entry name" value="FAD/NAD(P)-binding domain"/>
    <property type="match status" value="1"/>
</dbReference>
<keyword evidence="4" id="KW-1185">Reference proteome</keyword>
<evidence type="ECO:0000313" key="3">
    <source>
        <dbReference type="EMBL" id="GAA5145698.1"/>
    </source>
</evidence>